<reference evidence="2" key="2">
    <citation type="submission" date="2013-07" db="EMBL/GenBank/DDBJ databases">
        <authorList>
            <consortium name="The Broad Institute Genome Sequencing Platform"/>
            <person name="Cuomo C."/>
            <person name="Litvintseva A."/>
            <person name="Chen Y."/>
            <person name="Heitman J."/>
            <person name="Sun S."/>
            <person name="Springer D."/>
            <person name="Dromer F."/>
            <person name="Young S.K."/>
            <person name="Zeng Q."/>
            <person name="Gargeya S."/>
            <person name="Fitzgerald M."/>
            <person name="Abouelleil A."/>
            <person name="Alvarado L."/>
            <person name="Berlin A.M."/>
            <person name="Chapman S.B."/>
            <person name="Dewar J."/>
            <person name="Goldberg J."/>
            <person name="Griggs A."/>
            <person name="Gujja S."/>
            <person name="Hansen M."/>
            <person name="Howarth C."/>
            <person name="Imamovic A."/>
            <person name="Larimer J."/>
            <person name="McCowan C."/>
            <person name="Murphy C."/>
            <person name="Pearson M."/>
            <person name="Priest M."/>
            <person name="Roberts A."/>
            <person name="Saif S."/>
            <person name="Shea T."/>
            <person name="Sykes S."/>
            <person name="Wortman J."/>
            <person name="Nusbaum C."/>
            <person name="Birren B."/>
        </authorList>
    </citation>
    <scope>NUCLEOTIDE SEQUENCE</scope>
    <source>
        <strain evidence="2">CBS 10117</strain>
    </source>
</reference>
<name>A0A1A6A778_9TREE</name>
<dbReference type="EMBL" id="KI894030">
    <property type="protein sequence ID" value="OBR85912.1"/>
    <property type="molecule type" value="Genomic_DNA"/>
</dbReference>
<accession>A0A1A6A778</accession>
<dbReference type="EMBL" id="CP144533">
    <property type="protein sequence ID" value="WWC61027.1"/>
    <property type="molecule type" value="Genomic_DNA"/>
</dbReference>
<dbReference type="RefSeq" id="XP_018263754.1">
    <property type="nucleotide sequence ID" value="XM_018406946.1"/>
</dbReference>
<reference evidence="2" key="3">
    <citation type="submission" date="2024-02" db="EMBL/GenBank/DDBJ databases">
        <title>Comparative genomics of Cryptococcus and Kwoniella reveals pathogenesis evolution and contrasting modes of karyotype evolution via chromosome fusion or intercentromeric recombination.</title>
        <authorList>
            <person name="Coelho M.A."/>
            <person name="David-Palma M."/>
            <person name="Shea T."/>
            <person name="Bowers K."/>
            <person name="McGinley-Smith S."/>
            <person name="Mohammad A.W."/>
            <person name="Gnirke A."/>
            <person name="Yurkov A.M."/>
            <person name="Nowrousian M."/>
            <person name="Sun S."/>
            <person name="Cuomo C.A."/>
            <person name="Heitman J."/>
        </authorList>
    </citation>
    <scope>NUCLEOTIDE SEQUENCE</scope>
    <source>
        <strain evidence="2">CBS 10117</strain>
    </source>
</reference>
<protein>
    <submittedName>
        <fullName evidence="1">Uncharacterized protein</fullName>
    </submittedName>
</protein>
<dbReference type="VEuPathDB" id="FungiDB:I303_03627"/>
<evidence type="ECO:0000313" key="3">
    <source>
        <dbReference type="Proteomes" id="UP000078595"/>
    </source>
</evidence>
<evidence type="ECO:0000313" key="2">
    <source>
        <dbReference type="EMBL" id="WWC61027.1"/>
    </source>
</evidence>
<organism evidence="1">
    <name type="scientific">Kwoniella dejecticola CBS 10117</name>
    <dbReference type="NCBI Taxonomy" id="1296121"/>
    <lineage>
        <taxon>Eukaryota</taxon>
        <taxon>Fungi</taxon>
        <taxon>Dikarya</taxon>
        <taxon>Basidiomycota</taxon>
        <taxon>Agaricomycotina</taxon>
        <taxon>Tremellomycetes</taxon>
        <taxon>Tremellales</taxon>
        <taxon>Cryptococcaceae</taxon>
        <taxon>Kwoniella</taxon>
    </lineage>
</organism>
<evidence type="ECO:0000313" key="1">
    <source>
        <dbReference type="EMBL" id="OBR85912.1"/>
    </source>
</evidence>
<dbReference type="Proteomes" id="UP000078595">
    <property type="component" value="Chromosome 4"/>
</dbReference>
<dbReference type="GeneID" id="28967326"/>
<sequence length="117" mass="13101">MSTTVTTRSDGFTKPFDDPLTRANACMDTLNTHLSTLPVSDPTQGGYQVSVNGRFRKVSKDHCRIVTELNAGIRDTQRWKKDADEQLNWLSSQREDIIKSLGEDGVQGGAKDREHLH</sequence>
<reference evidence="1" key="1">
    <citation type="submission" date="2013-07" db="EMBL/GenBank/DDBJ databases">
        <title>The Genome Sequence of Cryptococcus dejecticola CBS10117.</title>
        <authorList>
            <consortium name="The Broad Institute Genome Sequencing Platform"/>
            <person name="Cuomo C."/>
            <person name="Litvintseva A."/>
            <person name="Chen Y."/>
            <person name="Heitman J."/>
            <person name="Sun S."/>
            <person name="Springer D."/>
            <person name="Dromer F."/>
            <person name="Young S.K."/>
            <person name="Zeng Q."/>
            <person name="Gargeya S."/>
            <person name="Fitzgerald M."/>
            <person name="Abouelleil A."/>
            <person name="Alvarado L."/>
            <person name="Berlin A.M."/>
            <person name="Chapman S.B."/>
            <person name="Dewar J."/>
            <person name="Goldberg J."/>
            <person name="Griggs A."/>
            <person name="Gujja S."/>
            <person name="Hansen M."/>
            <person name="Howarth C."/>
            <person name="Imamovic A."/>
            <person name="Larimer J."/>
            <person name="McCowan C."/>
            <person name="Murphy C."/>
            <person name="Pearson M."/>
            <person name="Priest M."/>
            <person name="Roberts A."/>
            <person name="Saif S."/>
            <person name="Shea T."/>
            <person name="Sykes S."/>
            <person name="Wortman J."/>
            <person name="Nusbaum C."/>
            <person name="Birren B."/>
        </authorList>
    </citation>
    <scope>NUCLEOTIDE SEQUENCE [LARGE SCALE GENOMIC DNA]</scope>
    <source>
        <strain evidence="1">CBS 10117</strain>
    </source>
</reference>
<keyword evidence="3" id="KW-1185">Reference proteome</keyword>
<proteinExistence type="predicted"/>
<gene>
    <name evidence="1" type="ORF">I303_03627</name>
    <name evidence="2" type="ORF">I303_103605</name>
</gene>
<dbReference type="AlphaFoldDB" id="A0A1A6A778"/>
<dbReference type="KEGG" id="kdj:28967326"/>